<dbReference type="EMBL" id="DS469511">
    <property type="protein sequence ID" value="EDO48931.1"/>
    <property type="molecule type" value="Genomic_DNA"/>
</dbReference>
<name>A7RHX7_NEMVE</name>
<dbReference type="STRING" id="45351.A7RHX7"/>
<dbReference type="InterPro" id="IPR048478">
    <property type="entry name" value="LSM12_LSM"/>
</dbReference>
<organism evidence="2 3">
    <name type="scientific">Nematostella vectensis</name>
    <name type="common">Starlet sea anemone</name>
    <dbReference type="NCBI Taxonomy" id="45351"/>
    <lineage>
        <taxon>Eukaryota</taxon>
        <taxon>Metazoa</taxon>
        <taxon>Cnidaria</taxon>
        <taxon>Anthozoa</taxon>
        <taxon>Hexacorallia</taxon>
        <taxon>Actiniaria</taxon>
        <taxon>Edwardsiidae</taxon>
        <taxon>Nematostella</taxon>
    </lineage>
</organism>
<dbReference type="PROSITE" id="PS52001">
    <property type="entry name" value="AD"/>
    <property type="match status" value="1"/>
</dbReference>
<dbReference type="HOGENOM" id="CLU_073383_2_0_1"/>
<dbReference type="FunCoup" id="A7RHX7">
    <property type="interactions" value="282"/>
</dbReference>
<protein>
    <recommendedName>
        <fullName evidence="1">AD domain-containing protein</fullName>
    </recommendedName>
</protein>
<keyword evidence="3" id="KW-1185">Reference proteome</keyword>
<reference evidence="2 3" key="1">
    <citation type="journal article" date="2007" name="Science">
        <title>Sea anemone genome reveals ancestral eumetazoan gene repertoire and genomic organization.</title>
        <authorList>
            <person name="Putnam N.H."/>
            <person name="Srivastava M."/>
            <person name="Hellsten U."/>
            <person name="Dirks B."/>
            <person name="Chapman J."/>
            <person name="Salamov A."/>
            <person name="Terry A."/>
            <person name="Shapiro H."/>
            <person name="Lindquist E."/>
            <person name="Kapitonov V.V."/>
            <person name="Jurka J."/>
            <person name="Genikhovich G."/>
            <person name="Grigoriev I.V."/>
            <person name="Lucas S.M."/>
            <person name="Steele R.E."/>
            <person name="Finnerty J.R."/>
            <person name="Technau U."/>
            <person name="Martindale M.Q."/>
            <person name="Rokhsar D.S."/>
        </authorList>
    </citation>
    <scope>NUCLEOTIDE SEQUENCE [LARGE SCALE GENOMIC DNA]</scope>
    <source>
        <strain evidence="3">CH2 X CH6</strain>
    </source>
</reference>
<dbReference type="InterPro" id="IPR039683">
    <property type="entry name" value="Lsm12-like"/>
</dbReference>
<dbReference type="InParanoid" id="A7RHX7"/>
<dbReference type="OrthoDB" id="1057137at2759"/>
<evidence type="ECO:0000313" key="3">
    <source>
        <dbReference type="Proteomes" id="UP000001593"/>
    </source>
</evidence>
<dbReference type="InterPro" id="IPR019181">
    <property type="entry name" value="LSM12_ABD"/>
</dbReference>
<accession>A7RHX7</accession>
<dbReference type="InterPro" id="IPR047574">
    <property type="entry name" value="AD"/>
</dbReference>
<evidence type="ECO:0000259" key="1">
    <source>
        <dbReference type="PROSITE" id="PS52001"/>
    </source>
</evidence>
<proteinExistence type="predicted"/>
<dbReference type="AlphaFoldDB" id="A7RHX7"/>
<dbReference type="eggNOG" id="KOG4401">
    <property type="taxonomic scope" value="Eukaryota"/>
</dbReference>
<dbReference type="Pfam" id="PF09793">
    <property type="entry name" value="AD"/>
    <property type="match status" value="1"/>
</dbReference>
<gene>
    <name evidence="2" type="ORF">NEMVEDRAFT_v1g236359</name>
</gene>
<evidence type="ECO:0000313" key="2">
    <source>
        <dbReference type="EMBL" id="EDO48931.1"/>
    </source>
</evidence>
<sequence length="190" mass="21165">MATGDPRAMAREAKDIPPGSLVACVTRFGEKIEGEVVAFDYASKFIVIKTPTETKGARKGNQDVRMLNMTCLQKFNIIDMGSATQNPLPPLDLDKIDKRIKANKLEKSQAIGRVGVGVTPEGQKLFDTIAKTFSEISWKDKDIVVMDRVTIVPPYKVGNMSGHDERSFTYIKEIVKKHYEQQEQTDSSAK</sequence>
<feature type="domain" description="AD" evidence="1">
    <location>
        <begin position="89"/>
        <end position="183"/>
    </location>
</feature>
<dbReference type="SMART" id="SM00995">
    <property type="entry name" value="AD"/>
    <property type="match status" value="1"/>
</dbReference>
<dbReference type="OMA" id="FEGELYC"/>
<dbReference type="Proteomes" id="UP000001593">
    <property type="component" value="Unassembled WGS sequence"/>
</dbReference>
<dbReference type="PhylomeDB" id="A7RHX7"/>
<dbReference type="PANTHER" id="PTHR13542">
    <property type="entry name" value="LSM12 HOMOLOG"/>
    <property type="match status" value="1"/>
</dbReference>
<dbReference type="Pfam" id="PF21166">
    <property type="entry name" value="LSM12_LSM"/>
    <property type="match status" value="1"/>
</dbReference>
<dbReference type="KEGG" id="nve:5521197"/>